<reference evidence="1" key="1">
    <citation type="submission" date="2015-07" db="EMBL/GenBank/DDBJ databases">
        <title>MeaNS - Measles Nucleotide Surveillance Program.</title>
        <authorList>
            <person name="Tran T."/>
            <person name="Druce J."/>
        </authorList>
    </citation>
    <scope>NUCLEOTIDE SEQUENCE</scope>
    <source>
        <strain evidence="1">UCB-OBI-ISO-001</strain>
        <tissue evidence="1">Gonad</tissue>
    </source>
</reference>
<dbReference type="AlphaFoldDB" id="A0A0L8IB21"/>
<proteinExistence type="predicted"/>
<organism evidence="1">
    <name type="scientific">Octopus bimaculoides</name>
    <name type="common">California two-spotted octopus</name>
    <dbReference type="NCBI Taxonomy" id="37653"/>
    <lineage>
        <taxon>Eukaryota</taxon>
        <taxon>Metazoa</taxon>
        <taxon>Spiralia</taxon>
        <taxon>Lophotrochozoa</taxon>
        <taxon>Mollusca</taxon>
        <taxon>Cephalopoda</taxon>
        <taxon>Coleoidea</taxon>
        <taxon>Octopodiformes</taxon>
        <taxon>Octopoda</taxon>
        <taxon>Incirrata</taxon>
        <taxon>Octopodidae</taxon>
        <taxon>Octopus</taxon>
    </lineage>
</organism>
<protein>
    <submittedName>
        <fullName evidence="1">Uncharacterized protein</fullName>
    </submittedName>
</protein>
<name>A0A0L8IB21_OCTBM</name>
<gene>
    <name evidence="1" type="ORF">OCBIM_22023942mg</name>
</gene>
<evidence type="ECO:0000313" key="1">
    <source>
        <dbReference type="EMBL" id="KOF98627.1"/>
    </source>
</evidence>
<sequence>MQIKIATHSKHHHPKCWYLIDLFIKIYRSMLTKSECHAGRNKVFFDKSWNKFVLSFSERFQCALVN</sequence>
<dbReference type="EMBL" id="KQ416106">
    <property type="protein sequence ID" value="KOF98627.1"/>
    <property type="molecule type" value="Genomic_DNA"/>
</dbReference>
<accession>A0A0L8IB21</accession>